<comment type="similarity">
    <text evidence="10">Belongs to the phosphofructokinase type A (PFKA) family. PPi-dependent PFK group II subfamily. Clade 'Short' sub-subfamily.</text>
</comment>
<feature type="binding site" evidence="10">
    <location>
        <begin position="304"/>
        <end position="307"/>
    </location>
    <ligand>
        <name>substrate</name>
    </ligand>
</feature>
<comment type="activity regulation">
    <text evidence="10">Non-allosteric.</text>
</comment>
<dbReference type="GO" id="GO:0046872">
    <property type="term" value="F:metal ion binding"/>
    <property type="evidence" value="ECO:0007669"/>
    <property type="project" value="UniProtKB-KW"/>
</dbReference>
<keyword evidence="7 10" id="KW-0460">Magnesium</keyword>
<feature type="binding site" evidence="10">
    <location>
        <begin position="180"/>
        <end position="182"/>
    </location>
    <ligand>
        <name>substrate</name>
    </ligand>
</feature>
<sequence>MAEKKTLAIIVGGGPAPGINGVIGAATIEAINRGMRVLGIYDGFQWLAKGDTSHVEELTIHGVSRIHFQGGSVLRTSRENPTKDPKKMENVVNSLLKLGVDYLITIGGDDTAYSSRQVDAHANGKIKVAHVPKTIDNDLPLPSYAYTFGYQTARHVGAQIIQNLMEDAETANRWYFVVAMGRHAGHLALGIGKAAAATLTIVREEFELNGKTTIPLKQVSDIILGTIIKRLVMGRPNGVVVIAEGVAEIVDEKDLQDLATAERDEFGHVRLAEVDFGDVLKKDIQARLKELGVKMTVISKNVGYELRCAAPIPFDAEYTRELGYGAVRFLLEGGTGAIVTVQAGEFVPMYFADVLDPKTNKTKVRMLNVKANSYEVAQHYMIRLTVEDFEDAEKLAAYAKVANMTPEAFKERFAYTAWKLED</sequence>
<evidence type="ECO:0000256" key="10">
    <source>
        <dbReference type="HAMAP-Rule" id="MF_01979"/>
    </source>
</evidence>
<feature type="binding site" evidence="10">
    <location>
        <position position="244"/>
    </location>
    <ligand>
        <name>substrate</name>
    </ligand>
</feature>
<name>A0A081BNY0_9BACT</name>
<comment type="catalytic activity">
    <reaction evidence="9 10">
        <text>beta-D-fructose 6-phosphate + diphosphate = beta-D-fructose 1,6-bisphosphate + phosphate + H(+)</text>
        <dbReference type="Rhea" id="RHEA:13613"/>
        <dbReference type="ChEBI" id="CHEBI:15378"/>
        <dbReference type="ChEBI" id="CHEBI:32966"/>
        <dbReference type="ChEBI" id="CHEBI:33019"/>
        <dbReference type="ChEBI" id="CHEBI:43474"/>
        <dbReference type="ChEBI" id="CHEBI:57634"/>
        <dbReference type="EC" id="2.7.1.90"/>
    </reaction>
</comment>
<dbReference type="PRINTS" id="PR00476">
    <property type="entry name" value="PHFRCTKINASE"/>
</dbReference>
<feature type="binding site" evidence="10">
    <location>
        <position position="14"/>
    </location>
    <ligand>
        <name>diphosphate</name>
        <dbReference type="ChEBI" id="CHEBI:33019"/>
    </ligand>
</feature>
<dbReference type="InterPro" id="IPR022953">
    <property type="entry name" value="ATP_PFK"/>
</dbReference>
<feature type="binding site" evidence="10">
    <location>
        <position position="109"/>
    </location>
    <ligand>
        <name>Mg(2+)</name>
        <dbReference type="ChEBI" id="CHEBI:18420"/>
        <note>catalytic</note>
    </ligand>
</feature>
<dbReference type="PANTHER" id="PTHR43650:SF1">
    <property type="entry name" value="PYROPHOSPHATE--FRUCTOSE 6-PHOSPHATE 1-PHOSPHOTRANSFERASE SUBUNIT BETA 2"/>
    <property type="match status" value="1"/>
</dbReference>
<dbReference type="PIRSF" id="PIRSF036482">
    <property type="entry name" value="PPi_PFK_TM0289"/>
    <property type="match status" value="1"/>
</dbReference>
<comment type="pathway">
    <text evidence="10">Carbohydrate degradation; glycolysis; D-glyceraldehyde 3-phosphate and glycerone phosphate from D-glucose: step 3/4.</text>
</comment>
<organism evidence="12">
    <name type="scientific">Candidatus Moduliflexus flocculans</name>
    <dbReference type="NCBI Taxonomy" id="1499966"/>
    <lineage>
        <taxon>Bacteria</taxon>
        <taxon>Candidatus Moduliflexota</taxon>
        <taxon>Candidatus Moduliflexia</taxon>
        <taxon>Candidatus Moduliflexales</taxon>
        <taxon>Candidatus Moduliflexaceae</taxon>
    </lineage>
</organism>
<dbReference type="GO" id="GO:0006002">
    <property type="term" value="P:fructose 6-phosphate metabolic process"/>
    <property type="evidence" value="ECO:0007669"/>
    <property type="project" value="InterPro"/>
</dbReference>
<reference evidence="12" key="1">
    <citation type="journal article" date="2015" name="PeerJ">
        <title>First genomic representation of candidate bacterial phylum KSB3 points to enhanced environmental sensing as a trigger of wastewater bulking.</title>
        <authorList>
            <person name="Sekiguchi Y."/>
            <person name="Ohashi A."/>
            <person name="Parks D.H."/>
            <person name="Yamauchi T."/>
            <person name="Tyson G.W."/>
            <person name="Hugenholtz P."/>
        </authorList>
    </citation>
    <scope>NUCLEOTIDE SEQUENCE [LARGE SCALE GENOMIC DNA]</scope>
</reference>
<evidence type="ECO:0000256" key="9">
    <source>
        <dbReference type="ARBA" id="ARBA00048072"/>
    </source>
</evidence>
<evidence type="ECO:0000256" key="8">
    <source>
        <dbReference type="ARBA" id="ARBA00023152"/>
    </source>
</evidence>
<evidence type="ECO:0000256" key="3">
    <source>
        <dbReference type="ARBA" id="ARBA00022490"/>
    </source>
</evidence>
<dbReference type="HOGENOM" id="CLU_020655_0_0_0"/>
<dbReference type="GO" id="GO:0005829">
    <property type="term" value="C:cytosol"/>
    <property type="evidence" value="ECO:0007669"/>
    <property type="project" value="TreeGrafter"/>
</dbReference>
<evidence type="ECO:0000256" key="1">
    <source>
        <dbReference type="ARBA" id="ARBA00001946"/>
    </source>
</evidence>
<evidence type="ECO:0000313" key="13">
    <source>
        <dbReference type="Proteomes" id="UP000030700"/>
    </source>
</evidence>
<dbReference type="EMBL" id="DF820458">
    <property type="protein sequence ID" value="GAK52096.1"/>
    <property type="molecule type" value="Genomic_DNA"/>
</dbReference>
<feature type="site" description="Important for catalytic activity and substrate specificity; stabilizes the transition state when the phosphoryl donor is PPi; prevents ATP from binding by mimicking the alpha-phosphate group of ATP" evidence="10">
    <location>
        <position position="110"/>
    </location>
</feature>
<evidence type="ECO:0000256" key="4">
    <source>
        <dbReference type="ARBA" id="ARBA00022679"/>
    </source>
</evidence>
<dbReference type="PANTHER" id="PTHR43650">
    <property type="entry name" value="PYROPHOSPHATE--FRUCTOSE 6-PHOSPHATE 1-PHOSPHOTRANSFERASE"/>
    <property type="match status" value="1"/>
</dbReference>
<dbReference type="NCBIfam" id="NF041103">
    <property type="entry name" value="PFKA_PPi_Ttgales"/>
    <property type="match status" value="1"/>
</dbReference>
<dbReference type="UniPathway" id="UPA00109">
    <property type="reaction ID" value="UER00182"/>
</dbReference>
<dbReference type="Gene3D" id="3.40.50.460">
    <property type="entry name" value="Phosphofructokinase domain"/>
    <property type="match status" value="1"/>
</dbReference>
<comment type="function">
    <text evidence="2 10">Catalyzes the phosphorylation of D-fructose 6-phosphate, the first committing step of glycolysis. Uses inorganic phosphate (PPi) as phosphoryl donor instead of ATP like common ATP-dependent phosphofructokinases (ATP-PFKs), which renders the reaction reversible, and can thus function both in glycolysis and gluconeogenesis. Consistently, PPi-PFK can replace the enzymes of both the forward (ATP-PFK) and reverse (fructose-bisphosphatase (FBPase)) reactions.</text>
</comment>
<evidence type="ECO:0000259" key="11">
    <source>
        <dbReference type="Pfam" id="PF00365"/>
    </source>
</evidence>
<feature type="site" description="Important for catalytic activity; stabilizes the transition state when the phosphoryl donor is PPi" evidence="10">
    <location>
        <position position="133"/>
    </location>
</feature>
<dbReference type="InterPro" id="IPR035966">
    <property type="entry name" value="PKF_sf"/>
</dbReference>
<dbReference type="Gene3D" id="3.40.50.450">
    <property type="match status" value="1"/>
</dbReference>
<dbReference type="Pfam" id="PF00365">
    <property type="entry name" value="PFK"/>
    <property type="match status" value="1"/>
</dbReference>
<dbReference type="InterPro" id="IPR011403">
    <property type="entry name" value="PPi-PFK_TM0289"/>
</dbReference>
<keyword evidence="8 10" id="KW-0324">Glycolysis</keyword>
<evidence type="ECO:0000256" key="2">
    <source>
        <dbReference type="ARBA" id="ARBA00003138"/>
    </source>
</evidence>
<evidence type="ECO:0000256" key="7">
    <source>
        <dbReference type="ARBA" id="ARBA00022842"/>
    </source>
</evidence>
<dbReference type="HAMAP" id="MF_01979">
    <property type="entry name" value="Phosphofructokinase_II_Short"/>
    <property type="match status" value="1"/>
</dbReference>
<dbReference type="AlphaFoldDB" id="A0A081BNY0"/>
<comment type="cofactor">
    <cofactor evidence="1 10">
        <name>Mg(2+)</name>
        <dbReference type="ChEBI" id="CHEBI:18420"/>
    </cofactor>
</comment>
<accession>A0A081BNY0</accession>
<protein>
    <recommendedName>
        <fullName evidence="10">Pyrophosphate--fructose 6-phosphate 1-phosphotransferase</fullName>
        <ecNumber evidence="10">2.7.1.90</ecNumber>
    </recommendedName>
    <alternativeName>
        <fullName evidence="10">6-phosphofructokinase, pyrophosphate dependent</fullName>
    </alternativeName>
    <alternativeName>
        <fullName evidence="10">PPi-dependent phosphofructokinase</fullName>
        <shortName evidence="10">PPi-PFK</shortName>
    </alternativeName>
    <alternativeName>
        <fullName evidence="10">Pyrophosphate-dependent 6-phosphofructose-1-kinase</fullName>
    </alternativeName>
</protein>
<keyword evidence="3 10" id="KW-0963">Cytoplasm</keyword>
<gene>
    <name evidence="10" type="primary">pfp</name>
    <name evidence="12" type="ORF">U14_03344</name>
</gene>
<dbReference type="EC" id="2.7.1.90" evidence="10"/>
<evidence type="ECO:0000256" key="6">
    <source>
        <dbReference type="ARBA" id="ARBA00022777"/>
    </source>
</evidence>
<dbReference type="GO" id="GO:0009749">
    <property type="term" value="P:response to glucose"/>
    <property type="evidence" value="ECO:0007669"/>
    <property type="project" value="TreeGrafter"/>
</dbReference>
<dbReference type="InterPro" id="IPR000023">
    <property type="entry name" value="Phosphofructokinase_dom"/>
</dbReference>
<keyword evidence="4 10" id="KW-0808">Transferase</keyword>
<keyword evidence="5 10" id="KW-0479">Metal-binding</keyword>
<comment type="subcellular location">
    <subcellularLocation>
        <location evidence="10">Cytoplasm</location>
    </subcellularLocation>
</comment>
<keyword evidence="13" id="KW-1185">Reference proteome</keyword>
<comment type="subunit">
    <text evidence="10">Homodimer.</text>
</comment>
<dbReference type="STRING" id="1499966.U14_03344"/>
<dbReference type="GO" id="GO:0003872">
    <property type="term" value="F:6-phosphofructokinase activity"/>
    <property type="evidence" value="ECO:0007669"/>
    <property type="project" value="UniProtKB-UniRule"/>
</dbReference>
<dbReference type="GO" id="GO:0047334">
    <property type="term" value="F:diphosphate-fructose-6-phosphate 1-phosphotransferase activity"/>
    <property type="evidence" value="ECO:0007669"/>
    <property type="project" value="UniProtKB-EC"/>
</dbReference>
<proteinExistence type="inferred from homology"/>
<feature type="domain" description="Phosphofructokinase" evidence="11">
    <location>
        <begin position="7"/>
        <end position="330"/>
    </location>
</feature>
<evidence type="ECO:0000313" key="12">
    <source>
        <dbReference type="EMBL" id="GAK52096.1"/>
    </source>
</evidence>
<feature type="active site" description="Proton acceptor" evidence="10">
    <location>
        <position position="136"/>
    </location>
</feature>
<keyword evidence="6 10" id="KW-0418">Kinase</keyword>
<dbReference type="InterPro" id="IPR054846">
    <property type="entry name" value="PFKA_PPi_Ttgales"/>
</dbReference>
<dbReference type="SUPFAM" id="SSF53784">
    <property type="entry name" value="Phosphofructokinase"/>
    <property type="match status" value="1"/>
</dbReference>
<feature type="binding site" evidence="10">
    <location>
        <begin position="134"/>
        <end position="136"/>
    </location>
    <ligand>
        <name>substrate</name>
    </ligand>
</feature>
<evidence type="ECO:0000256" key="5">
    <source>
        <dbReference type="ARBA" id="ARBA00022723"/>
    </source>
</evidence>
<dbReference type="Proteomes" id="UP000030700">
    <property type="component" value="Unassembled WGS sequence"/>
</dbReference>